<dbReference type="Proteomes" id="UP000298588">
    <property type="component" value="Chromosome"/>
</dbReference>
<dbReference type="RefSeq" id="WP_137100238.1">
    <property type="nucleotide sequence ID" value="NZ_CP039865.1"/>
</dbReference>
<dbReference type="EMBL" id="CP039865">
    <property type="protein sequence ID" value="QCK86907.1"/>
    <property type="molecule type" value="Genomic_DNA"/>
</dbReference>
<evidence type="ECO:0000313" key="2">
    <source>
        <dbReference type="Proteomes" id="UP000298588"/>
    </source>
</evidence>
<proteinExistence type="predicted"/>
<dbReference type="AlphaFoldDB" id="A0A4D7QPN8"/>
<accession>A0A4D7QPN8</accession>
<sequence length="142" mass="15519">MDRRTLIAAIGTIPVAPGAAWAQSAAIQGDPVALVREIMAAYTADKPPAPPYTPAIANRLRRAELGADFILDAQDVDVKNVTVAGLSATADRAEVEARFLSFSQSRQVKFDFRVVDGRWMIANVRDQKGFDLRRTLRLPALQ</sequence>
<gene>
    <name evidence="1" type="ORF">E8L99_14660</name>
</gene>
<evidence type="ECO:0008006" key="3">
    <source>
        <dbReference type="Google" id="ProtNLM"/>
    </source>
</evidence>
<dbReference type="Gene3D" id="3.10.450.50">
    <property type="match status" value="1"/>
</dbReference>
<keyword evidence="2" id="KW-1185">Reference proteome</keyword>
<organism evidence="1 2">
    <name type="scientific">Phreatobacter aquaticus</name>
    <dbReference type="NCBI Taxonomy" id="2570229"/>
    <lineage>
        <taxon>Bacteria</taxon>
        <taxon>Pseudomonadati</taxon>
        <taxon>Pseudomonadota</taxon>
        <taxon>Alphaproteobacteria</taxon>
        <taxon>Hyphomicrobiales</taxon>
        <taxon>Phreatobacteraceae</taxon>
        <taxon>Phreatobacter</taxon>
    </lineage>
</organism>
<protein>
    <recommendedName>
        <fullName evidence="3">DUF3828 domain-containing protein</fullName>
    </recommendedName>
</protein>
<dbReference type="KEGG" id="paqt:E8L99_14660"/>
<dbReference type="OrthoDB" id="7174015at2"/>
<name>A0A4D7QPN8_9HYPH</name>
<evidence type="ECO:0000313" key="1">
    <source>
        <dbReference type="EMBL" id="QCK86907.1"/>
    </source>
</evidence>
<reference evidence="1 2" key="1">
    <citation type="submission" date="2019-04" db="EMBL/GenBank/DDBJ databases">
        <title>Phreatobacter aquaticus sp. nov.</title>
        <authorList>
            <person name="Choi A."/>
            <person name="Baek K."/>
        </authorList>
    </citation>
    <scope>NUCLEOTIDE SEQUENCE [LARGE SCALE GENOMIC DNA]</scope>
    <source>
        <strain evidence="1 2">NMCR1094</strain>
    </source>
</reference>